<evidence type="ECO:0000256" key="3">
    <source>
        <dbReference type="ARBA" id="ARBA00022989"/>
    </source>
</evidence>
<dbReference type="InterPro" id="IPR006201">
    <property type="entry name" value="Neur_channel"/>
</dbReference>
<evidence type="ECO:0000313" key="9">
    <source>
        <dbReference type="Proteomes" id="UP001497497"/>
    </source>
</evidence>
<dbReference type="FunFam" id="2.70.170.10:FF:000028">
    <property type="entry name" value="AcetylCholine Receptor"/>
    <property type="match status" value="1"/>
</dbReference>
<proteinExistence type="inferred from homology"/>
<dbReference type="Proteomes" id="UP001497497">
    <property type="component" value="Unassembled WGS sequence"/>
</dbReference>
<keyword evidence="9" id="KW-1185">Reference proteome</keyword>
<dbReference type="AlphaFoldDB" id="A0AAV2I2X8"/>
<dbReference type="SUPFAM" id="SSF90112">
    <property type="entry name" value="Neurotransmitter-gated ion-channel transmembrane pore"/>
    <property type="match status" value="1"/>
</dbReference>
<evidence type="ECO:0000259" key="6">
    <source>
        <dbReference type="Pfam" id="PF02931"/>
    </source>
</evidence>
<dbReference type="GO" id="GO:0005230">
    <property type="term" value="F:extracellular ligand-gated monoatomic ion channel activity"/>
    <property type="evidence" value="ECO:0007669"/>
    <property type="project" value="InterPro"/>
</dbReference>
<feature type="non-terminal residue" evidence="8">
    <location>
        <position position="1"/>
    </location>
</feature>
<dbReference type="PRINTS" id="PR00252">
    <property type="entry name" value="NRIONCHANNEL"/>
</dbReference>
<dbReference type="EMBL" id="CAXITT010000406">
    <property type="protein sequence ID" value="CAL1540918.1"/>
    <property type="molecule type" value="Genomic_DNA"/>
</dbReference>
<comment type="caution">
    <text evidence="8">The sequence shown here is derived from an EMBL/GenBank/DDBJ whole genome shotgun (WGS) entry which is preliminary data.</text>
</comment>
<comment type="subcellular location">
    <subcellularLocation>
        <location evidence="1">Membrane</location>
        <topology evidence="1">Multi-pass membrane protein</topology>
    </subcellularLocation>
</comment>
<protein>
    <submittedName>
        <fullName evidence="8">Uncharacterized protein</fullName>
    </submittedName>
</protein>
<sequence length="407" mass="45430">DILVSSLGGAREMTQLHGVLFENYSKNVRPCLNYSQPTRVNVTLYVATIVGLDIKNQILKLSGYLSFEWQDELLLWNPAHYGDIDSILVPQDMIWRPDVAVYNSVEERVYVGEDGSLASVSYDGLVRWEPVINLGVTCKVDISKYPFDENICTINVTAWMSDNGTVQLTLTENPVRLDNMMTNGEYIVSPYTSGPQFTFFNGKHYIVMGFRLLLKRRPDYLTMTLLLPVTMLAVLCVVSYLLSPEEPEKVSVSITVLLSFSVFLGIIDNDLPESSDNLSFIVYYVVLLLLLAFFCVAGNAVVVVVHTRDLKRQAPPTVVKIDQSDAHDMLGRGNYTNGDDLIHVPDGKRGHRKSTGIDVIDVAGEGASVLSKTAHHTRAERLNRFFFLLNTVALIVVVTAITLLILY</sequence>
<feature type="transmembrane region" description="Helical" evidence="5">
    <location>
        <begin position="280"/>
        <end position="305"/>
    </location>
</feature>
<keyword evidence="5" id="KW-0406">Ion transport</keyword>
<name>A0AAV2I2X8_LYMST</name>
<dbReference type="Pfam" id="PF02931">
    <property type="entry name" value="Neur_chan_LBD"/>
    <property type="match status" value="1"/>
</dbReference>
<reference evidence="8 9" key="1">
    <citation type="submission" date="2024-04" db="EMBL/GenBank/DDBJ databases">
        <authorList>
            <consortium name="Genoscope - CEA"/>
            <person name="William W."/>
        </authorList>
    </citation>
    <scope>NUCLEOTIDE SEQUENCE [LARGE SCALE GENOMIC DNA]</scope>
</reference>
<dbReference type="CDD" id="cd18989">
    <property type="entry name" value="LGIC_ECD_cation"/>
    <property type="match status" value="1"/>
</dbReference>
<feature type="domain" description="Neurotransmitter-gated ion-channel transmembrane" evidence="7">
    <location>
        <begin position="226"/>
        <end position="319"/>
    </location>
</feature>
<dbReference type="InterPro" id="IPR036719">
    <property type="entry name" value="Neuro-gated_channel_TM_sf"/>
</dbReference>
<dbReference type="GO" id="GO:0004888">
    <property type="term" value="F:transmembrane signaling receptor activity"/>
    <property type="evidence" value="ECO:0007669"/>
    <property type="project" value="InterPro"/>
</dbReference>
<dbReference type="GO" id="GO:0016020">
    <property type="term" value="C:membrane"/>
    <property type="evidence" value="ECO:0007669"/>
    <property type="project" value="UniProtKB-SubCell"/>
</dbReference>
<dbReference type="SUPFAM" id="SSF63712">
    <property type="entry name" value="Nicotinic receptor ligand binding domain-like"/>
    <property type="match status" value="1"/>
</dbReference>
<dbReference type="CDD" id="cd19051">
    <property type="entry name" value="LGIC_TM_cation"/>
    <property type="match status" value="1"/>
</dbReference>
<keyword evidence="4 5" id="KW-0472">Membrane</keyword>
<keyword evidence="5" id="KW-0813">Transport</keyword>
<feature type="transmembrane region" description="Helical" evidence="5">
    <location>
        <begin position="220"/>
        <end position="243"/>
    </location>
</feature>
<dbReference type="Gene3D" id="1.20.58.390">
    <property type="entry name" value="Neurotransmitter-gated ion-channel transmembrane domain"/>
    <property type="match status" value="1"/>
</dbReference>
<dbReference type="InterPro" id="IPR006029">
    <property type="entry name" value="Neurotrans-gated_channel_TM"/>
</dbReference>
<dbReference type="PANTHER" id="PTHR18945">
    <property type="entry name" value="NEUROTRANSMITTER GATED ION CHANNEL"/>
    <property type="match status" value="1"/>
</dbReference>
<accession>A0AAV2I2X8</accession>
<evidence type="ECO:0000259" key="7">
    <source>
        <dbReference type="Pfam" id="PF02932"/>
    </source>
</evidence>
<keyword evidence="3 5" id="KW-1133">Transmembrane helix</keyword>
<keyword evidence="5" id="KW-0407">Ion channel</keyword>
<dbReference type="Pfam" id="PF02932">
    <property type="entry name" value="Neur_chan_memb"/>
    <property type="match status" value="1"/>
</dbReference>
<dbReference type="InterPro" id="IPR038050">
    <property type="entry name" value="Neuro_actylchol_rec"/>
</dbReference>
<dbReference type="InterPro" id="IPR018000">
    <property type="entry name" value="Neurotransmitter_ion_chnl_CS"/>
</dbReference>
<feature type="domain" description="Neurotransmitter-gated ion-channel ligand-binding" evidence="6">
    <location>
        <begin position="15"/>
        <end position="218"/>
    </location>
</feature>
<dbReference type="PROSITE" id="PS00236">
    <property type="entry name" value="NEUROTR_ION_CHANNEL"/>
    <property type="match status" value="1"/>
</dbReference>
<feature type="transmembrane region" description="Helical" evidence="5">
    <location>
        <begin position="385"/>
        <end position="406"/>
    </location>
</feature>
<dbReference type="InterPro" id="IPR036734">
    <property type="entry name" value="Neur_chan_lig-bd_sf"/>
</dbReference>
<dbReference type="Gene3D" id="2.70.170.10">
    <property type="entry name" value="Neurotransmitter-gated ion-channel ligand-binding domain"/>
    <property type="match status" value="1"/>
</dbReference>
<evidence type="ECO:0000256" key="4">
    <source>
        <dbReference type="ARBA" id="ARBA00023136"/>
    </source>
</evidence>
<evidence type="ECO:0000313" key="8">
    <source>
        <dbReference type="EMBL" id="CAL1540918.1"/>
    </source>
</evidence>
<comment type="similarity">
    <text evidence="5">Belongs to the ligand-gated ion channel (TC 1.A.9) family.</text>
</comment>
<evidence type="ECO:0000256" key="5">
    <source>
        <dbReference type="RuleBase" id="RU000687"/>
    </source>
</evidence>
<keyword evidence="2 5" id="KW-0812">Transmembrane</keyword>
<feature type="transmembrane region" description="Helical" evidence="5">
    <location>
        <begin position="250"/>
        <end position="268"/>
    </location>
</feature>
<evidence type="ECO:0000256" key="2">
    <source>
        <dbReference type="ARBA" id="ARBA00022692"/>
    </source>
</evidence>
<organism evidence="8 9">
    <name type="scientific">Lymnaea stagnalis</name>
    <name type="common">Great pond snail</name>
    <name type="synonym">Helix stagnalis</name>
    <dbReference type="NCBI Taxonomy" id="6523"/>
    <lineage>
        <taxon>Eukaryota</taxon>
        <taxon>Metazoa</taxon>
        <taxon>Spiralia</taxon>
        <taxon>Lophotrochozoa</taxon>
        <taxon>Mollusca</taxon>
        <taxon>Gastropoda</taxon>
        <taxon>Heterobranchia</taxon>
        <taxon>Euthyneura</taxon>
        <taxon>Panpulmonata</taxon>
        <taxon>Hygrophila</taxon>
        <taxon>Lymnaeoidea</taxon>
        <taxon>Lymnaeidae</taxon>
        <taxon>Lymnaea</taxon>
    </lineage>
</organism>
<gene>
    <name evidence="8" type="ORF">GSLYS_00014567001</name>
</gene>
<dbReference type="InterPro" id="IPR006202">
    <property type="entry name" value="Neur_chan_lig-bd"/>
</dbReference>
<evidence type="ECO:0000256" key="1">
    <source>
        <dbReference type="ARBA" id="ARBA00004141"/>
    </source>
</evidence>